<dbReference type="InterPro" id="IPR051012">
    <property type="entry name" value="CellSynth/LPSAsmb/PSIAsmb"/>
</dbReference>
<dbReference type="RefSeq" id="WP_338239089.1">
    <property type="nucleotide sequence ID" value="NZ_BQKE01000003.1"/>
</dbReference>
<reference evidence="4 5" key="1">
    <citation type="submission" date="2021-12" db="EMBL/GenBank/DDBJ databases">
        <title>Genome sequencing of bacteria with rrn-lacking chromosome and rrn-plasmid.</title>
        <authorList>
            <person name="Anda M."/>
            <person name="Iwasaki W."/>
        </authorList>
    </citation>
    <scope>NUCLEOTIDE SEQUENCE [LARGE SCALE GENOMIC DNA]</scope>
    <source>
        <strain evidence="4 5">NBRC 15940</strain>
    </source>
</reference>
<comment type="caution">
    <text evidence="4">The sequence shown here is derived from an EMBL/GenBank/DDBJ whole genome shotgun (WGS) entry which is preliminary data.</text>
</comment>
<keyword evidence="5" id="KW-1185">Reference proteome</keyword>
<protein>
    <recommendedName>
        <fullName evidence="6">Tetratricopeptide repeat protein</fullName>
    </recommendedName>
</protein>
<keyword evidence="1" id="KW-0677">Repeat</keyword>
<dbReference type="PANTHER" id="PTHR45586:SF1">
    <property type="entry name" value="LIPOPOLYSACCHARIDE ASSEMBLY PROTEIN B"/>
    <property type="match status" value="1"/>
</dbReference>
<evidence type="ECO:0000256" key="2">
    <source>
        <dbReference type="ARBA" id="ARBA00022803"/>
    </source>
</evidence>
<organism evidence="4 5">
    <name type="scientific">Persicobacter diffluens</name>
    <dbReference type="NCBI Taxonomy" id="981"/>
    <lineage>
        <taxon>Bacteria</taxon>
        <taxon>Pseudomonadati</taxon>
        <taxon>Bacteroidota</taxon>
        <taxon>Cytophagia</taxon>
        <taxon>Cytophagales</taxon>
        <taxon>Persicobacteraceae</taxon>
        <taxon>Persicobacter</taxon>
    </lineage>
</organism>
<dbReference type="SMART" id="SM00028">
    <property type="entry name" value="TPR"/>
    <property type="match status" value="4"/>
</dbReference>
<dbReference type="Pfam" id="PF13174">
    <property type="entry name" value="TPR_6"/>
    <property type="match status" value="1"/>
</dbReference>
<dbReference type="PROSITE" id="PS50293">
    <property type="entry name" value="TPR_REGION"/>
    <property type="match status" value="1"/>
</dbReference>
<feature type="repeat" description="TPR" evidence="3">
    <location>
        <begin position="143"/>
        <end position="176"/>
    </location>
</feature>
<evidence type="ECO:0000256" key="3">
    <source>
        <dbReference type="PROSITE-ProRule" id="PRU00339"/>
    </source>
</evidence>
<dbReference type="Pfam" id="PF13181">
    <property type="entry name" value="TPR_8"/>
    <property type="match status" value="1"/>
</dbReference>
<dbReference type="InterPro" id="IPR019734">
    <property type="entry name" value="TPR_rpt"/>
</dbReference>
<dbReference type="Proteomes" id="UP001310022">
    <property type="component" value="Unassembled WGS sequence"/>
</dbReference>
<evidence type="ECO:0000256" key="1">
    <source>
        <dbReference type="ARBA" id="ARBA00022737"/>
    </source>
</evidence>
<dbReference type="Pfam" id="PF00515">
    <property type="entry name" value="TPR_1"/>
    <property type="match status" value="1"/>
</dbReference>
<proteinExistence type="predicted"/>
<dbReference type="PANTHER" id="PTHR45586">
    <property type="entry name" value="TPR REPEAT-CONTAINING PROTEIN PA4667"/>
    <property type="match status" value="1"/>
</dbReference>
<dbReference type="InterPro" id="IPR011990">
    <property type="entry name" value="TPR-like_helical_dom_sf"/>
</dbReference>
<dbReference type="SUPFAM" id="SSF48452">
    <property type="entry name" value="TPR-like"/>
    <property type="match status" value="1"/>
</dbReference>
<dbReference type="EMBL" id="BQKE01000003">
    <property type="protein sequence ID" value="GJM64003.1"/>
    <property type="molecule type" value="Genomic_DNA"/>
</dbReference>
<feature type="repeat" description="TPR" evidence="3">
    <location>
        <begin position="109"/>
        <end position="142"/>
    </location>
</feature>
<evidence type="ECO:0008006" key="6">
    <source>
        <dbReference type="Google" id="ProtNLM"/>
    </source>
</evidence>
<dbReference type="Gene3D" id="1.25.40.10">
    <property type="entry name" value="Tetratricopeptide repeat domain"/>
    <property type="match status" value="1"/>
</dbReference>
<accession>A0AAN5APM7</accession>
<keyword evidence="2 3" id="KW-0802">TPR repeat</keyword>
<gene>
    <name evidence="4" type="ORF">PEDI_45550</name>
</gene>
<evidence type="ECO:0000313" key="4">
    <source>
        <dbReference type="EMBL" id="GJM64003.1"/>
    </source>
</evidence>
<dbReference type="PROSITE" id="PS50005">
    <property type="entry name" value="TPR"/>
    <property type="match status" value="2"/>
</dbReference>
<evidence type="ECO:0000313" key="5">
    <source>
        <dbReference type="Proteomes" id="UP001310022"/>
    </source>
</evidence>
<dbReference type="AlphaFoldDB" id="A0AAN5APM7"/>
<name>A0AAN5APM7_9BACT</name>
<sequence length="298" mass="34296">MQKIYALILLFITTPLIAQKVEQKIADQICAELKGVESAEELDQQFQLLFGQASVKILQEEEELEKMASVNKVQLLAQNVQEILISRCSIVQDILSPKAPLGQSSHPQAKLLYEKANLEMELASFQKAIPLLKKAVKLDPEFAWAWDHLAICYRRMNKFKKASKYYKKALEIDPKGIISLQNLAVCYRMMDKPEYSISTYQKIIDYHPDSPEGYFGVASMALLQEKWEMALAHALQAHKRYPDPNHPWFQDCQDVIQMSVAQLIKNKMDDKVQELSELHEVKIEIQENDKIENDLESD</sequence>